<dbReference type="EC" id="1.3.3.6" evidence="4"/>
<dbReference type="OrthoDB" id="1144545at2"/>
<dbReference type="GO" id="GO:0005504">
    <property type="term" value="F:fatty acid binding"/>
    <property type="evidence" value="ECO:0007669"/>
    <property type="project" value="TreeGrafter"/>
</dbReference>
<evidence type="ECO:0000256" key="3">
    <source>
        <dbReference type="ARBA" id="ARBA00006288"/>
    </source>
</evidence>
<name>A0A259TX20_9BACT</name>
<accession>A0A259TX20</accession>
<dbReference type="PANTHER" id="PTHR10909">
    <property type="entry name" value="ELECTRON TRANSPORT OXIDOREDUCTASE"/>
    <property type="match status" value="1"/>
</dbReference>
<evidence type="ECO:0000313" key="17">
    <source>
        <dbReference type="Proteomes" id="UP000216446"/>
    </source>
</evidence>
<dbReference type="Gene3D" id="1.20.140.10">
    <property type="entry name" value="Butyryl-CoA Dehydrogenase, subunit A, domain 3"/>
    <property type="match status" value="2"/>
</dbReference>
<dbReference type="FunFam" id="1.20.140.10:FF:000007">
    <property type="entry name" value="Acyl-coenzyme A oxidase"/>
    <property type="match status" value="1"/>
</dbReference>
<dbReference type="GO" id="GO:0055088">
    <property type="term" value="P:lipid homeostasis"/>
    <property type="evidence" value="ECO:0007669"/>
    <property type="project" value="TreeGrafter"/>
</dbReference>
<dbReference type="PANTHER" id="PTHR10909:SF382">
    <property type="entry name" value="ACYL-COENZYME A OXIDASE"/>
    <property type="match status" value="1"/>
</dbReference>
<dbReference type="InterPro" id="IPR009100">
    <property type="entry name" value="AcylCoA_DH/oxidase_NM_dom_sf"/>
</dbReference>
<dbReference type="RefSeq" id="WP_094546418.1">
    <property type="nucleotide sequence ID" value="NZ_MQWB01000001.1"/>
</dbReference>
<keyword evidence="5" id="KW-0285">Flavoprotein</keyword>
<evidence type="ECO:0000259" key="12">
    <source>
        <dbReference type="Pfam" id="PF01756"/>
    </source>
</evidence>
<comment type="similarity">
    <text evidence="3">Belongs to the acyl-CoA oxidase family.</text>
</comment>
<dbReference type="Pfam" id="PF22924">
    <property type="entry name" value="ACOX_C_alpha1"/>
    <property type="match status" value="1"/>
</dbReference>
<evidence type="ECO:0000256" key="4">
    <source>
        <dbReference type="ARBA" id="ARBA00012870"/>
    </source>
</evidence>
<dbReference type="Pfam" id="PF01756">
    <property type="entry name" value="ACOX"/>
    <property type="match status" value="1"/>
</dbReference>
<evidence type="ECO:0000256" key="9">
    <source>
        <dbReference type="ARBA" id="ARBA00023098"/>
    </source>
</evidence>
<dbReference type="SUPFAM" id="SSF56645">
    <property type="entry name" value="Acyl-CoA dehydrogenase NM domain-like"/>
    <property type="match status" value="1"/>
</dbReference>
<comment type="caution">
    <text evidence="16">The sequence shown here is derived from an EMBL/GenBank/DDBJ whole genome shotgun (WGS) entry which is preliminary data.</text>
</comment>
<proteinExistence type="inferred from homology"/>
<dbReference type="Gene3D" id="2.40.110.10">
    <property type="entry name" value="Butyryl-CoA Dehydrogenase, subunit A, domain 2"/>
    <property type="match status" value="1"/>
</dbReference>
<dbReference type="Gene3D" id="1.10.540.10">
    <property type="entry name" value="Acyl-CoA dehydrogenase/oxidase, N-terminal domain"/>
    <property type="match status" value="1"/>
</dbReference>
<keyword evidence="9" id="KW-0443">Lipid metabolism</keyword>
<dbReference type="InterPro" id="IPR037069">
    <property type="entry name" value="AcylCoA_DH/ox_N_sf"/>
</dbReference>
<dbReference type="InParanoid" id="A0A259TX20"/>
<evidence type="ECO:0000256" key="10">
    <source>
        <dbReference type="ARBA" id="ARBA00023140"/>
    </source>
</evidence>
<protein>
    <recommendedName>
        <fullName evidence="4">acyl-CoA oxidase</fullName>
        <ecNumber evidence="4">1.3.3.6</ecNumber>
    </recommendedName>
</protein>
<feature type="region of interest" description="Disordered" evidence="11">
    <location>
        <begin position="148"/>
        <end position="168"/>
    </location>
</feature>
<organism evidence="16 17">
    <name type="scientific">Rubricoccus marinus</name>
    <dbReference type="NCBI Taxonomy" id="716817"/>
    <lineage>
        <taxon>Bacteria</taxon>
        <taxon>Pseudomonadati</taxon>
        <taxon>Rhodothermota</taxon>
        <taxon>Rhodothermia</taxon>
        <taxon>Rhodothermales</taxon>
        <taxon>Rubricoccaceae</taxon>
        <taxon>Rubricoccus</taxon>
    </lineage>
</organism>
<dbReference type="FunFam" id="1.20.140.10:FF:000010">
    <property type="entry name" value="Acyl-coenzyme A oxidase"/>
    <property type="match status" value="1"/>
</dbReference>
<evidence type="ECO:0000313" key="16">
    <source>
        <dbReference type="EMBL" id="OZC02303.1"/>
    </source>
</evidence>
<dbReference type="AlphaFoldDB" id="A0A259TX20"/>
<dbReference type="InterPro" id="IPR012258">
    <property type="entry name" value="Acyl-CoA_oxidase"/>
</dbReference>
<evidence type="ECO:0000256" key="6">
    <source>
        <dbReference type="ARBA" id="ARBA00022827"/>
    </source>
</evidence>
<reference evidence="16 17" key="1">
    <citation type="submission" date="2016-11" db="EMBL/GenBank/DDBJ databases">
        <title>Study of marine rhodopsin-containing bacteria.</title>
        <authorList>
            <person name="Yoshizawa S."/>
            <person name="Kumagai Y."/>
            <person name="Kogure K."/>
        </authorList>
    </citation>
    <scope>NUCLEOTIDE SEQUENCE [LARGE SCALE GENOMIC DNA]</scope>
    <source>
        <strain evidence="16 17">SG-29</strain>
    </source>
</reference>
<dbReference type="GO" id="GO:0071949">
    <property type="term" value="F:FAD binding"/>
    <property type="evidence" value="ECO:0007669"/>
    <property type="project" value="InterPro"/>
</dbReference>
<keyword evidence="17" id="KW-1185">Reference proteome</keyword>
<evidence type="ECO:0000256" key="11">
    <source>
        <dbReference type="SAM" id="MobiDB-lite"/>
    </source>
</evidence>
<evidence type="ECO:0000259" key="14">
    <source>
        <dbReference type="Pfam" id="PF02771"/>
    </source>
</evidence>
<evidence type="ECO:0000256" key="1">
    <source>
        <dbReference type="ARBA" id="ARBA00001974"/>
    </source>
</evidence>
<dbReference type="InterPro" id="IPR046373">
    <property type="entry name" value="Acyl-CoA_Oxase/DH_mid-dom_sf"/>
</dbReference>
<keyword evidence="6" id="KW-0274">FAD</keyword>
<sequence>MPSLLPPDENPVADVSPGLASVLPFLYVAWADGLLAPGEVATLRDRVGTLDGLSDADRDRARGWLDPQNPPDATTYFRWVRTIREAAPHIPDAANKTLADLGCELARVAGESDGIAATPEARQALTEIEEALGLSTREVVRDLVERHLPPHASGDGQAGAPPEPPSSFDIAALRTVVDGPHRDIRDRVRSLLRDPAFTRPDPETPDDEYRDVVLGWTRLLAEQGIGALAYPESAGGQDDIGKFIAAFETIGFHDLDLVVKFGVQFGLWGGSVNQLGTDKHREKYLPATGTLELPGAFAMSERRHGSNVRDLQTTATFDRETDEWIIHTPEERDHKEWIGNAARHGRIASVFAQLVIDGEGYGVHAFVVPLRDEKGEVLPGIRIGDSGHKMGLNGVDNGRLWFDHVRIPRENLLNRFADVSASGEYTSPIPSASKRFFVMLGTLVGGRIAVGSGANSAAKAGLTIAVRYAEKRRQFGPAGGEEVLLMDYLSHQRRLLPLVAKSYGLSFALHDLAQTFADLPAGGDTREIEAEAAALKSAASWHATRSLQEAREATGGEGFRWTSRIASRKADSDIFTTFEGDNTVLMLQVAKGLLAGYKQEFTDMNAFGMLRYVRDLADVRFGEINPLARRKADAATLADPDWHASLFERRERQLLVTAAQRLKGRMDRGDDSFEAFVEVQDHLLTLAHAHADRLILSRFRAALDGDVSSTAPAPSGETKRVLELVYRLYALTTLEERRGWYLEQGLFEGNVSKAIRTEINSLLHRMRPLAKGLVMAWGIPDEVLASDLVR</sequence>
<dbReference type="FunFam" id="2.40.110.10:FF:000005">
    <property type="entry name" value="Acyl-coenzyme A oxidase"/>
    <property type="match status" value="1"/>
</dbReference>
<dbReference type="InterPro" id="IPR013786">
    <property type="entry name" value="AcylCoA_DH/ox_N"/>
</dbReference>
<keyword evidence="7" id="KW-0276">Fatty acid metabolism</keyword>
<dbReference type="GO" id="GO:0033540">
    <property type="term" value="P:fatty acid beta-oxidation using acyl-CoA oxidase"/>
    <property type="evidence" value="ECO:0007669"/>
    <property type="project" value="TreeGrafter"/>
</dbReference>
<dbReference type="EMBL" id="MQWB01000001">
    <property type="protein sequence ID" value="OZC02303.1"/>
    <property type="molecule type" value="Genomic_DNA"/>
</dbReference>
<gene>
    <name evidence="16" type="ORF">BSZ36_04515</name>
</gene>
<dbReference type="InterPro" id="IPR002655">
    <property type="entry name" value="Acyl-CoA_oxidase_C"/>
</dbReference>
<feature type="domain" description="Acyl-CoA dehydrogenase/oxidase N-terminal" evidence="14">
    <location>
        <begin position="181"/>
        <end position="288"/>
    </location>
</feature>
<evidence type="ECO:0000256" key="8">
    <source>
        <dbReference type="ARBA" id="ARBA00023002"/>
    </source>
</evidence>
<feature type="domain" description="Acyl-CoA oxidase C-terminal" evidence="12">
    <location>
        <begin position="644"/>
        <end position="788"/>
    </location>
</feature>
<dbReference type="Pfam" id="PF02770">
    <property type="entry name" value="Acyl-CoA_dh_M"/>
    <property type="match status" value="1"/>
</dbReference>
<comment type="subcellular location">
    <subcellularLocation>
        <location evidence="2">Peroxisome</location>
    </subcellularLocation>
</comment>
<feature type="domain" description="Acyl-CoA oxidase C-alpha1" evidence="15">
    <location>
        <begin position="441"/>
        <end position="594"/>
    </location>
</feature>
<dbReference type="InterPro" id="IPR029024">
    <property type="entry name" value="TerB-like"/>
</dbReference>
<keyword evidence="8" id="KW-0560">Oxidoreductase</keyword>
<dbReference type="SUPFAM" id="SSF158682">
    <property type="entry name" value="TerB-like"/>
    <property type="match status" value="1"/>
</dbReference>
<dbReference type="Proteomes" id="UP000216446">
    <property type="component" value="Unassembled WGS sequence"/>
</dbReference>
<dbReference type="InterPro" id="IPR055060">
    <property type="entry name" value="ACOX_C_alpha1"/>
</dbReference>
<feature type="domain" description="Acyl-CoA oxidase/dehydrogenase middle" evidence="13">
    <location>
        <begin position="296"/>
        <end position="405"/>
    </location>
</feature>
<dbReference type="Pfam" id="PF02771">
    <property type="entry name" value="Acyl-CoA_dh_N"/>
    <property type="match status" value="1"/>
</dbReference>
<evidence type="ECO:0000259" key="13">
    <source>
        <dbReference type="Pfam" id="PF02770"/>
    </source>
</evidence>
<evidence type="ECO:0000259" key="15">
    <source>
        <dbReference type="Pfam" id="PF22924"/>
    </source>
</evidence>
<evidence type="ECO:0000256" key="5">
    <source>
        <dbReference type="ARBA" id="ARBA00022630"/>
    </source>
</evidence>
<dbReference type="InterPro" id="IPR006091">
    <property type="entry name" value="Acyl-CoA_Oxase/DH_mid-dom"/>
</dbReference>
<dbReference type="SUPFAM" id="SSF47203">
    <property type="entry name" value="Acyl-CoA dehydrogenase C-terminal domain-like"/>
    <property type="match status" value="2"/>
</dbReference>
<keyword evidence="10" id="KW-0576">Peroxisome</keyword>
<evidence type="ECO:0000256" key="2">
    <source>
        <dbReference type="ARBA" id="ARBA00004275"/>
    </source>
</evidence>
<dbReference type="GO" id="GO:0003997">
    <property type="term" value="F:acyl-CoA oxidase activity"/>
    <property type="evidence" value="ECO:0007669"/>
    <property type="project" value="UniProtKB-EC"/>
</dbReference>
<comment type="cofactor">
    <cofactor evidence="1">
        <name>FAD</name>
        <dbReference type="ChEBI" id="CHEBI:57692"/>
    </cofactor>
</comment>
<evidence type="ECO:0000256" key="7">
    <source>
        <dbReference type="ARBA" id="ARBA00022832"/>
    </source>
</evidence>
<dbReference type="InterPro" id="IPR036250">
    <property type="entry name" value="AcylCo_DH-like_C"/>
</dbReference>